<keyword evidence="10" id="KW-1185">Reference proteome</keyword>
<feature type="transmembrane region" description="Helical" evidence="7">
    <location>
        <begin position="937"/>
        <end position="961"/>
    </location>
</feature>
<evidence type="ECO:0000256" key="1">
    <source>
        <dbReference type="ARBA" id="ARBA00004651"/>
    </source>
</evidence>
<evidence type="ECO:0000259" key="8">
    <source>
        <dbReference type="Pfam" id="PF02687"/>
    </source>
</evidence>
<evidence type="ECO:0000256" key="6">
    <source>
        <dbReference type="ARBA" id="ARBA00038076"/>
    </source>
</evidence>
<feature type="transmembrane region" description="Helical" evidence="7">
    <location>
        <begin position="457"/>
        <end position="477"/>
    </location>
</feature>
<dbReference type="InterPro" id="IPR003838">
    <property type="entry name" value="ABC3_permease_C"/>
</dbReference>
<feature type="transmembrane region" description="Helical" evidence="7">
    <location>
        <begin position="884"/>
        <end position="904"/>
    </location>
</feature>
<feature type="transmembrane region" description="Helical" evidence="7">
    <location>
        <begin position="421"/>
        <end position="437"/>
    </location>
</feature>
<dbReference type="EMBL" id="BOQP01000004">
    <property type="protein sequence ID" value="GIM68216.1"/>
    <property type="molecule type" value="Genomic_DNA"/>
</dbReference>
<comment type="similarity">
    <text evidence="6">Belongs to the ABC-4 integral membrane protein family.</text>
</comment>
<feature type="transmembrane region" description="Helical" evidence="7">
    <location>
        <begin position="511"/>
        <end position="532"/>
    </location>
</feature>
<keyword evidence="4 7" id="KW-1133">Transmembrane helix</keyword>
<sequence length="1026" mass="103525">MRRAAGARSLLGAAAAVALLATVLLTGLVAYGREVVVAGAADTITSGGPERSSVLVRGAGFTAHDPAVRARLAPGFAGRDVRVSAAAYASGFALAGGTGAAVPDQAGVVFADVVQLDDLPGHADLVAGSWPRPGATPVETVVGVAAAEVLGVGPGGRMPVVDRRTGRVTPLVVSGVWRPRDLADPFWRLTPDVTSGVVPGSATYGPLVVDRAGFTSRFASDASGAWLAAIDLDGAGPATVREVAAAVGAERDVLPEETGLGTSASVESGIDTLADALLRADLVGRSALVTPMLLTGLLSGLALVLVAVLLVEHRRPDSALLRARGAGTAQLAGLAAAEATALVLPSALLAPPAAAAAVHVAGAYGYLGLHGAGGMRPAGVLWLVAGLAALGCVAAMTVPVLRRGTYTSERPPHRSMLHRSGADVALFVLALLAWLQLRQYASPLFSGAGGLGIDPLLAAAPTLSILAGATLALRLLAPATRLAQRLLGREPGFGSVLGMWQVSRRPHAGPVFLLALAVAAGTAGWCLAATAARSVTDQADHAVGADLRLEEITGTAPAGRERQLAVLPGARTVLPGWRESVRPTTGDESAALVAVDGAEAGKAITVRDDLYDGGADALASTLTARRADAPAVALPPGRRLTGRLTLTGISGKPLLSAVLMDDAGTFVPVPLSEGDFSVPLPDNKGLRLAGFTGTTDAVSGAKVGWRMSGLAVDGAAVALDGGWARAGSRSSRSTGRGGSLAVTVPAAYSGRTGFALVRPVTPVAVPVVTTEEARRRLQLDRGSFATLRISGGEVRVRLAGTITTVPGSDDPAAFLADLPTLRDYLWSTAGIVHPTAEWWVTADARTHDGTAAAAAKLGGLHVLDRRTVAASSGSDAYGVGGRTALLAAAIGALLLAATGMLLDIRTTTRRRLRELAVLHTLGAGPRVLTRALLTEQAFLAGVGVLAGLAVGVAVTATVAPLLVLTPQAARPVPEPALVLDWWGAGGTVVLLLGLALGLSALAGAALPRRLAGARLYMGADGMGADR</sequence>
<gene>
    <name evidence="9" type="ORF">Aco04nite_09790</name>
</gene>
<dbReference type="PANTHER" id="PTHR30572">
    <property type="entry name" value="MEMBRANE COMPONENT OF TRANSPORTER-RELATED"/>
    <property type="match status" value="1"/>
</dbReference>
<dbReference type="InterPro" id="IPR050250">
    <property type="entry name" value="Macrolide_Exporter_MacB"/>
</dbReference>
<organism evidence="9 10">
    <name type="scientific">Winogradskya consettensis</name>
    <dbReference type="NCBI Taxonomy" id="113560"/>
    <lineage>
        <taxon>Bacteria</taxon>
        <taxon>Bacillati</taxon>
        <taxon>Actinomycetota</taxon>
        <taxon>Actinomycetes</taxon>
        <taxon>Micromonosporales</taxon>
        <taxon>Micromonosporaceae</taxon>
        <taxon>Winogradskya</taxon>
    </lineage>
</organism>
<keyword evidence="5 7" id="KW-0472">Membrane</keyword>
<dbReference type="Proteomes" id="UP000680865">
    <property type="component" value="Unassembled WGS sequence"/>
</dbReference>
<dbReference type="PANTHER" id="PTHR30572:SF4">
    <property type="entry name" value="ABC TRANSPORTER PERMEASE YTRF"/>
    <property type="match status" value="1"/>
</dbReference>
<feature type="transmembrane region" description="Helical" evidence="7">
    <location>
        <begin position="288"/>
        <end position="311"/>
    </location>
</feature>
<feature type="domain" description="ABC3 transporter permease C-terminal" evidence="8">
    <location>
        <begin position="888"/>
        <end position="1002"/>
    </location>
</feature>
<keyword evidence="3 7" id="KW-0812">Transmembrane</keyword>
<evidence type="ECO:0000256" key="5">
    <source>
        <dbReference type="ARBA" id="ARBA00023136"/>
    </source>
</evidence>
<feature type="transmembrane region" description="Helical" evidence="7">
    <location>
        <begin position="380"/>
        <end position="401"/>
    </location>
</feature>
<keyword evidence="2" id="KW-1003">Cell membrane</keyword>
<accession>A0A919S9A1</accession>
<dbReference type="Pfam" id="PF02687">
    <property type="entry name" value="FtsX"/>
    <property type="match status" value="1"/>
</dbReference>
<protein>
    <recommendedName>
        <fullName evidence="8">ABC3 transporter permease C-terminal domain-containing protein</fullName>
    </recommendedName>
</protein>
<evidence type="ECO:0000256" key="4">
    <source>
        <dbReference type="ARBA" id="ARBA00022989"/>
    </source>
</evidence>
<reference evidence="9" key="1">
    <citation type="submission" date="2021-03" db="EMBL/GenBank/DDBJ databases">
        <title>Whole genome shotgun sequence of Actinoplanes consettensis NBRC 14913.</title>
        <authorList>
            <person name="Komaki H."/>
            <person name="Tamura T."/>
        </authorList>
    </citation>
    <scope>NUCLEOTIDE SEQUENCE</scope>
    <source>
        <strain evidence="9">NBRC 14913</strain>
    </source>
</reference>
<evidence type="ECO:0000256" key="3">
    <source>
        <dbReference type="ARBA" id="ARBA00022692"/>
    </source>
</evidence>
<feature type="transmembrane region" description="Helical" evidence="7">
    <location>
        <begin position="981"/>
        <end position="1006"/>
    </location>
</feature>
<name>A0A919S9A1_9ACTN</name>
<evidence type="ECO:0000313" key="9">
    <source>
        <dbReference type="EMBL" id="GIM68216.1"/>
    </source>
</evidence>
<feature type="transmembrane region" description="Helical" evidence="7">
    <location>
        <begin position="331"/>
        <end position="360"/>
    </location>
</feature>
<proteinExistence type="inferred from homology"/>
<comment type="caution">
    <text evidence="9">The sequence shown here is derived from an EMBL/GenBank/DDBJ whole genome shotgun (WGS) entry which is preliminary data.</text>
</comment>
<dbReference type="GO" id="GO:0005886">
    <property type="term" value="C:plasma membrane"/>
    <property type="evidence" value="ECO:0007669"/>
    <property type="project" value="UniProtKB-SubCell"/>
</dbReference>
<evidence type="ECO:0000256" key="7">
    <source>
        <dbReference type="SAM" id="Phobius"/>
    </source>
</evidence>
<evidence type="ECO:0000313" key="10">
    <source>
        <dbReference type="Proteomes" id="UP000680865"/>
    </source>
</evidence>
<comment type="subcellular location">
    <subcellularLocation>
        <location evidence="1">Cell membrane</location>
        <topology evidence="1">Multi-pass membrane protein</topology>
    </subcellularLocation>
</comment>
<dbReference type="GO" id="GO:0022857">
    <property type="term" value="F:transmembrane transporter activity"/>
    <property type="evidence" value="ECO:0007669"/>
    <property type="project" value="TreeGrafter"/>
</dbReference>
<evidence type="ECO:0000256" key="2">
    <source>
        <dbReference type="ARBA" id="ARBA00022475"/>
    </source>
</evidence>
<dbReference type="AlphaFoldDB" id="A0A919S9A1"/>